<organism evidence="2 3">
    <name type="scientific">Serendipita vermifera MAFF 305830</name>
    <dbReference type="NCBI Taxonomy" id="933852"/>
    <lineage>
        <taxon>Eukaryota</taxon>
        <taxon>Fungi</taxon>
        <taxon>Dikarya</taxon>
        <taxon>Basidiomycota</taxon>
        <taxon>Agaricomycotina</taxon>
        <taxon>Agaricomycetes</taxon>
        <taxon>Sebacinales</taxon>
        <taxon>Serendipitaceae</taxon>
        <taxon>Serendipita</taxon>
    </lineage>
</organism>
<dbReference type="HOGENOM" id="CLU_2544024_0_0_1"/>
<feature type="compositionally biased region" description="Polar residues" evidence="1">
    <location>
        <begin position="1"/>
        <end position="24"/>
    </location>
</feature>
<gene>
    <name evidence="2" type="ORF">M408DRAFT_329358</name>
</gene>
<name>A0A0C3AVN1_SERVB</name>
<dbReference type="EMBL" id="KN824292">
    <property type="protein sequence ID" value="KIM28585.1"/>
    <property type="molecule type" value="Genomic_DNA"/>
</dbReference>
<evidence type="ECO:0000313" key="2">
    <source>
        <dbReference type="EMBL" id="KIM28585.1"/>
    </source>
</evidence>
<accession>A0A0C3AVN1</accession>
<evidence type="ECO:0000313" key="3">
    <source>
        <dbReference type="Proteomes" id="UP000054097"/>
    </source>
</evidence>
<proteinExistence type="predicted"/>
<dbReference type="AlphaFoldDB" id="A0A0C3AVN1"/>
<keyword evidence="3" id="KW-1185">Reference proteome</keyword>
<dbReference type="Proteomes" id="UP000054097">
    <property type="component" value="Unassembled WGS sequence"/>
</dbReference>
<reference evidence="3" key="2">
    <citation type="submission" date="2015-01" db="EMBL/GenBank/DDBJ databases">
        <title>Evolutionary Origins and Diversification of the Mycorrhizal Mutualists.</title>
        <authorList>
            <consortium name="DOE Joint Genome Institute"/>
            <consortium name="Mycorrhizal Genomics Consortium"/>
            <person name="Kohler A."/>
            <person name="Kuo A."/>
            <person name="Nagy L.G."/>
            <person name="Floudas D."/>
            <person name="Copeland A."/>
            <person name="Barry K.W."/>
            <person name="Cichocki N."/>
            <person name="Veneault-Fourrey C."/>
            <person name="LaButti K."/>
            <person name="Lindquist E.A."/>
            <person name="Lipzen A."/>
            <person name="Lundell T."/>
            <person name="Morin E."/>
            <person name="Murat C."/>
            <person name="Riley R."/>
            <person name="Ohm R."/>
            <person name="Sun H."/>
            <person name="Tunlid A."/>
            <person name="Henrissat B."/>
            <person name="Grigoriev I.V."/>
            <person name="Hibbett D.S."/>
            <person name="Martin F."/>
        </authorList>
    </citation>
    <scope>NUCLEOTIDE SEQUENCE [LARGE SCALE GENOMIC DNA]</scope>
    <source>
        <strain evidence="3">MAFF 305830</strain>
    </source>
</reference>
<sequence>MRADSLNTSADESTPITIHNSTAKQRPGAQEDPAALIGSPIGDGKIAHDIVEDLSRWTNGVQIRRSHTLRALLDCHQPPPVRH</sequence>
<evidence type="ECO:0000256" key="1">
    <source>
        <dbReference type="SAM" id="MobiDB-lite"/>
    </source>
</evidence>
<protein>
    <submittedName>
        <fullName evidence="2">Uncharacterized protein</fullName>
    </submittedName>
</protein>
<reference evidence="2 3" key="1">
    <citation type="submission" date="2014-04" db="EMBL/GenBank/DDBJ databases">
        <authorList>
            <consortium name="DOE Joint Genome Institute"/>
            <person name="Kuo A."/>
            <person name="Zuccaro A."/>
            <person name="Kohler A."/>
            <person name="Nagy L.G."/>
            <person name="Floudas D."/>
            <person name="Copeland A."/>
            <person name="Barry K.W."/>
            <person name="Cichocki N."/>
            <person name="Veneault-Fourrey C."/>
            <person name="LaButti K."/>
            <person name="Lindquist E.A."/>
            <person name="Lipzen A."/>
            <person name="Lundell T."/>
            <person name="Morin E."/>
            <person name="Murat C."/>
            <person name="Sun H."/>
            <person name="Tunlid A."/>
            <person name="Henrissat B."/>
            <person name="Grigoriev I.V."/>
            <person name="Hibbett D.S."/>
            <person name="Martin F."/>
            <person name="Nordberg H.P."/>
            <person name="Cantor M.N."/>
            <person name="Hua S.X."/>
        </authorList>
    </citation>
    <scope>NUCLEOTIDE SEQUENCE [LARGE SCALE GENOMIC DNA]</scope>
    <source>
        <strain evidence="2 3">MAFF 305830</strain>
    </source>
</reference>
<feature type="region of interest" description="Disordered" evidence="1">
    <location>
        <begin position="1"/>
        <end position="40"/>
    </location>
</feature>